<feature type="transmembrane region" description="Helical" evidence="1">
    <location>
        <begin position="29"/>
        <end position="50"/>
    </location>
</feature>
<dbReference type="PANTHER" id="PTHR35804:SF1">
    <property type="entry name" value="LYSINE EXPORTER LYSO"/>
    <property type="match status" value="1"/>
</dbReference>
<feature type="transmembrane region" description="Helical" evidence="1">
    <location>
        <begin position="121"/>
        <end position="140"/>
    </location>
</feature>
<evidence type="ECO:0000313" key="3">
    <source>
        <dbReference type="Proteomes" id="UP000284841"/>
    </source>
</evidence>
<feature type="transmembrane region" description="Helical" evidence="1">
    <location>
        <begin position="146"/>
        <end position="163"/>
    </location>
</feature>
<dbReference type="EMBL" id="QRMS01000007">
    <property type="protein sequence ID" value="RHJ84017.1"/>
    <property type="molecule type" value="Genomic_DNA"/>
</dbReference>
<keyword evidence="1" id="KW-0472">Membrane</keyword>
<reference evidence="2 3" key="1">
    <citation type="submission" date="2018-08" db="EMBL/GenBank/DDBJ databases">
        <title>A genome reference for cultivated species of the human gut microbiota.</title>
        <authorList>
            <person name="Zou Y."/>
            <person name="Xue W."/>
            <person name="Luo G."/>
        </authorList>
    </citation>
    <scope>NUCLEOTIDE SEQUENCE [LARGE SCALE GENOMIC DNA]</scope>
    <source>
        <strain evidence="2 3">AM07-24</strain>
    </source>
</reference>
<dbReference type="GO" id="GO:0005886">
    <property type="term" value="C:plasma membrane"/>
    <property type="evidence" value="ECO:0007669"/>
    <property type="project" value="TreeGrafter"/>
</dbReference>
<keyword evidence="1" id="KW-1133">Transmembrane helix</keyword>
<accession>A0A415DUV1</accession>
<keyword evidence="3" id="KW-1185">Reference proteome</keyword>
<feature type="transmembrane region" description="Helical" evidence="1">
    <location>
        <begin position="292"/>
        <end position="315"/>
    </location>
</feature>
<feature type="transmembrane region" description="Helical" evidence="1">
    <location>
        <begin position="212"/>
        <end position="231"/>
    </location>
</feature>
<dbReference type="Pfam" id="PF03956">
    <property type="entry name" value="Lys_export"/>
    <property type="match status" value="2"/>
</dbReference>
<gene>
    <name evidence="2" type="ORF">DW099_17600</name>
</gene>
<dbReference type="PANTHER" id="PTHR35804">
    <property type="entry name" value="LYSINE EXPORTER LYSO"/>
    <property type="match status" value="1"/>
</dbReference>
<sequence>MLATIMPFACMGLGLLIGFQKLPQAAYRAVDWVTTISLVILMITIGGNVGTNKEVIAEIGTVGFNCLATCLCAIVGSVLFCLLIEKTVLPLEEYSQMQLDDSEGSARLSVDSDEKKGIDPILILIPVSVLAGAFGCYFFMPKTKVFLLDYALWTSLVILYTSVGIGMGQNKSVFRYIKMVGFKIIYLVLGVWVGSMAGGAVAALLTGMPLKYAVISASGVGYYSMTGATMLSSFGPEAGVYGFMINVFRDFFTVLLLPILGRVSKSAPIASGAAGNMDSMLVPVTKVVGRELGLVALIVGIVLTFGVPVILPILCSVMA</sequence>
<proteinExistence type="predicted"/>
<feature type="transmembrane region" description="Helical" evidence="1">
    <location>
        <begin position="184"/>
        <end position="206"/>
    </location>
</feature>
<organism evidence="2 3">
    <name type="scientific">Emergencia timonensis</name>
    <dbReference type="NCBI Taxonomy" id="1776384"/>
    <lineage>
        <taxon>Bacteria</taxon>
        <taxon>Bacillati</taxon>
        <taxon>Bacillota</taxon>
        <taxon>Clostridia</taxon>
        <taxon>Peptostreptococcales</taxon>
        <taxon>Anaerovoracaceae</taxon>
        <taxon>Emergencia</taxon>
    </lineage>
</organism>
<evidence type="ECO:0000313" key="2">
    <source>
        <dbReference type="EMBL" id="RHJ84017.1"/>
    </source>
</evidence>
<evidence type="ECO:0000256" key="1">
    <source>
        <dbReference type="SAM" id="Phobius"/>
    </source>
</evidence>
<keyword evidence="1" id="KW-0812">Transmembrane</keyword>
<feature type="transmembrane region" description="Helical" evidence="1">
    <location>
        <begin position="6"/>
        <end position="22"/>
    </location>
</feature>
<comment type="caution">
    <text evidence="2">The sequence shown here is derived from an EMBL/GenBank/DDBJ whole genome shotgun (WGS) entry which is preliminary data.</text>
</comment>
<dbReference type="OrthoDB" id="371078at2"/>
<dbReference type="STRING" id="1776384.GCA_900086585_00383"/>
<feature type="transmembrane region" description="Helical" evidence="1">
    <location>
        <begin position="238"/>
        <end position="260"/>
    </location>
</feature>
<protein>
    <submittedName>
        <fullName evidence="2">Lysine exporter LysO family protein</fullName>
    </submittedName>
</protein>
<dbReference type="RefSeq" id="WP_118336542.1">
    <property type="nucleotide sequence ID" value="NZ_AP025567.1"/>
</dbReference>
<name>A0A415DUV1_9FIRM</name>
<dbReference type="InterPro" id="IPR005642">
    <property type="entry name" value="LysO"/>
</dbReference>
<dbReference type="AlphaFoldDB" id="A0A415DUV1"/>
<dbReference type="GO" id="GO:0015661">
    <property type="term" value="F:L-lysine efflux transmembrane transporter activity"/>
    <property type="evidence" value="ECO:0007669"/>
    <property type="project" value="InterPro"/>
</dbReference>
<feature type="transmembrane region" description="Helical" evidence="1">
    <location>
        <begin position="62"/>
        <end position="84"/>
    </location>
</feature>
<dbReference type="Proteomes" id="UP000284841">
    <property type="component" value="Unassembled WGS sequence"/>
</dbReference>